<dbReference type="InterPro" id="IPR015943">
    <property type="entry name" value="WD40/YVTN_repeat-like_dom_sf"/>
</dbReference>
<dbReference type="Pfam" id="PF00400">
    <property type="entry name" value="WD40"/>
    <property type="match status" value="9"/>
</dbReference>
<evidence type="ECO:0000313" key="6">
    <source>
        <dbReference type="EMBL" id="CCQ59547.1"/>
    </source>
</evidence>
<dbReference type="InterPro" id="IPR019775">
    <property type="entry name" value="WD40_repeat_CS"/>
</dbReference>
<dbReference type="InterPro" id="IPR001680">
    <property type="entry name" value="WD40_rpt"/>
</dbReference>
<dbReference type="EMBL" id="CAQL01001261">
    <property type="protein sequence ID" value="CCQ59547.1"/>
    <property type="molecule type" value="Genomic_DNA"/>
</dbReference>
<dbReference type="Gene3D" id="2.130.10.10">
    <property type="entry name" value="YVTN repeat-like/Quinoprotein amine dehydrogenase"/>
    <property type="match status" value="2"/>
</dbReference>
<evidence type="ECO:0000256" key="2">
    <source>
        <dbReference type="ARBA" id="ARBA00022737"/>
    </source>
</evidence>
<evidence type="ECO:0000313" key="7">
    <source>
        <dbReference type="Proteomes" id="UP000017981"/>
    </source>
</evidence>
<dbReference type="InterPro" id="IPR049052">
    <property type="entry name" value="nSTAND1"/>
</dbReference>
<dbReference type="CDD" id="cd00200">
    <property type="entry name" value="WD40"/>
    <property type="match status" value="1"/>
</dbReference>
<evidence type="ECO:0000256" key="1">
    <source>
        <dbReference type="ARBA" id="ARBA00022574"/>
    </source>
</evidence>
<dbReference type="InterPro" id="IPR027417">
    <property type="entry name" value="P-loop_NTPase"/>
</dbReference>
<dbReference type="SMART" id="SM00320">
    <property type="entry name" value="WD40"/>
    <property type="match status" value="10"/>
</dbReference>
<feature type="repeat" description="WD" evidence="3">
    <location>
        <begin position="1343"/>
        <end position="1368"/>
    </location>
</feature>
<evidence type="ECO:0000259" key="4">
    <source>
        <dbReference type="Pfam" id="PF12770"/>
    </source>
</evidence>
<dbReference type="Proteomes" id="UP000017981">
    <property type="component" value="Unassembled WGS sequence"/>
</dbReference>
<name>T2J3E7_CROWT</name>
<feature type="repeat" description="WD" evidence="3">
    <location>
        <begin position="1378"/>
        <end position="1410"/>
    </location>
</feature>
<feature type="repeat" description="WD" evidence="3">
    <location>
        <begin position="1082"/>
        <end position="1116"/>
    </location>
</feature>
<dbReference type="PANTHER" id="PTHR19879:SF9">
    <property type="entry name" value="TRANSCRIPTION INITIATION FACTOR TFIID SUBUNIT 5"/>
    <property type="match status" value="1"/>
</dbReference>
<dbReference type="InterPro" id="IPR011047">
    <property type="entry name" value="Quinoprotein_ADH-like_sf"/>
</dbReference>
<organism evidence="6 7">
    <name type="scientific">Crocosphaera watsonii WH 0005</name>
    <dbReference type="NCBI Taxonomy" id="423472"/>
    <lineage>
        <taxon>Bacteria</taxon>
        <taxon>Bacillati</taxon>
        <taxon>Cyanobacteriota</taxon>
        <taxon>Cyanophyceae</taxon>
        <taxon>Oscillatoriophycideae</taxon>
        <taxon>Chroococcales</taxon>
        <taxon>Aphanothecaceae</taxon>
        <taxon>Crocosphaera</taxon>
    </lineage>
</organism>
<keyword evidence="1 3" id="KW-0853">WD repeat</keyword>
<keyword evidence="2" id="KW-0677">Repeat</keyword>
<gene>
    <name evidence="6" type="ORF">CWATWH0005_1902</name>
</gene>
<dbReference type="PROSITE" id="PS50294">
    <property type="entry name" value="WD_REPEATS_REGION"/>
    <property type="match status" value="6"/>
</dbReference>
<evidence type="ECO:0000256" key="3">
    <source>
        <dbReference type="PROSITE-ProRule" id="PRU00221"/>
    </source>
</evidence>
<feature type="repeat" description="WD" evidence="3">
    <location>
        <begin position="1249"/>
        <end position="1281"/>
    </location>
</feature>
<dbReference type="PANTHER" id="PTHR19879">
    <property type="entry name" value="TRANSCRIPTION INITIATION FACTOR TFIID"/>
    <property type="match status" value="1"/>
</dbReference>
<evidence type="ECO:0000259" key="5">
    <source>
        <dbReference type="Pfam" id="PF20703"/>
    </source>
</evidence>
<reference evidence="6 7" key="2">
    <citation type="submission" date="2013-09" db="EMBL/GenBank/DDBJ databases">
        <title>Whole genome comparison of six Crocosphaera watsonii strains with differing phenotypes.</title>
        <authorList>
            <person name="Bench S.R."/>
            <person name="Heller P."/>
            <person name="Frank I."/>
            <person name="Arciniega M."/>
            <person name="Shilova I.N."/>
            <person name="Zehr J.P."/>
        </authorList>
    </citation>
    <scope>NUCLEOTIDE SEQUENCE [LARGE SCALE GENOMIC DNA]</scope>
    <source>
        <strain evidence="6 7">WH 0005</strain>
    </source>
</reference>
<reference evidence="6 7" key="1">
    <citation type="submission" date="2013-01" db="EMBL/GenBank/DDBJ databases">
        <authorList>
            <person name="Bench S."/>
        </authorList>
    </citation>
    <scope>NUCLEOTIDE SEQUENCE [LARGE SCALE GENOMIC DNA]</scope>
    <source>
        <strain evidence="6 7">WH 0005</strain>
    </source>
</reference>
<feature type="repeat" description="WD" evidence="3">
    <location>
        <begin position="1419"/>
        <end position="1455"/>
    </location>
</feature>
<proteinExistence type="predicted"/>
<feature type="repeat" description="WD" evidence="3">
    <location>
        <begin position="1126"/>
        <end position="1158"/>
    </location>
</feature>
<dbReference type="PROSITE" id="PS50082">
    <property type="entry name" value="WD_REPEATS_2"/>
    <property type="match status" value="8"/>
</dbReference>
<dbReference type="RefSeq" id="WP_021834278.1">
    <property type="nucleotide sequence ID" value="NZ_CAQL01001261.1"/>
</dbReference>
<accession>T2J3E7</accession>
<dbReference type="SUPFAM" id="SSF52540">
    <property type="entry name" value="P-loop containing nucleoside triphosphate hydrolases"/>
    <property type="match status" value="1"/>
</dbReference>
<feature type="repeat" description="WD" evidence="3">
    <location>
        <begin position="1167"/>
        <end position="1199"/>
    </location>
</feature>
<dbReference type="InterPro" id="IPR020472">
    <property type="entry name" value="WD40_PAC1"/>
</dbReference>
<dbReference type="SUPFAM" id="SSF50998">
    <property type="entry name" value="Quinoprotein alcohol dehydrogenase-like"/>
    <property type="match status" value="1"/>
</dbReference>
<dbReference type="Pfam" id="PF12770">
    <property type="entry name" value="CHAT"/>
    <property type="match status" value="1"/>
</dbReference>
<dbReference type="InterPro" id="IPR024983">
    <property type="entry name" value="CHAT_dom"/>
</dbReference>
<feature type="domain" description="Novel STAND NTPase 1" evidence="5">
    <location>
        <begin position="462"/>
        <end position="829"/>
    </location>
</feature>
<protein>
    <submittedName>
        <fullName evidence="6">High-affnity carbon uptake protein Hat/HatR</fullName>
    </submittedName>
</protein>
<feature type="repeat" description="WD" evidence="3">
    <location>
        <begin position="1208"/>
        <end position="1242"/>
    </location>
</feature>
<dbReference type="PROSITE" id="PS00678">
    <property type="entry name" value="WD_REPEATS_1"/>
    <property type="match status" value="1"/>
</dbReference>
<sequence length="1481" mass="166115">MNSIEFEIGIQRKFEHFWPLVVRVKQPDGLTIHAEGTLQLSEDDLIRLTQEQENYLEYGTILGKAVFRETVRETFVRTLGQSSQETTVRFLLSNEADSQDSVRSLHWERLCAPIDAGGEWNLLARDQRIPFSQYIPTIIDRRFPPIGRLDLRALVIVASPSNLGKYNLVEFDVEQAVNTVRESLGEIPCDLLANIDGAMGPPTLEQLSEQLTNAKKPYTILHFVGHGKLLKDGETVLYLATKDNEVQPVTAKQLLDELKYIGNKQGLPHLTFLCSCETADPRAETGLRGLAQRLVRDLGMPAVVGMTRKVTMETALKLAQKFYQRLREHGEVDLALDEATAGLGHRQDITVPALFSRLGGRPLFCDRLQDRELTDAEIDFGLAKLTELIAQRAPNATVLEESFKEQVQILEQTQGSQLPAARQKRREALDELNILCSQVVEISFDAIAALDKKPPIYDAKCPFPGLSSFREEKYHKFFFGRQQLVTELQQALLKDNFLAVLGPSGSGKSSVVLAGLIPQLQAEKPSLQMAYLTPNSEPVAQLQACLSQVSDQSVVLVVDQFEELFTLCNEEGQRLQFIKQLLELAESMPVIITIRADFLGECTVYEPLRQRIDHNSKLVGPMDAAQLGKAMKMQADHAYLEFEEGLNNAILAEVEQEPGAMPLLQYALRSLWERRRGRFLCYEEYEAIGKVQKAISQTADAVYDSLSGDEQEKVKAILIRLTRLDEETVEEAERRDTRRRVALEDLVPSGDDPTVTKGLVDRLAGEGARLVVTSRDSLTGKQEVEVAHEALIRHWERLQKWINDNRSNLQLRETIRRAALEWEGNKKQESYLVHRGGRLEDTEVLLQQPRFLNQKEADYVNACVGLRESLRQKELEQERKARKAAQRTAAGAVIASIVMLVMGSFTVFQWREAKISQIRTLRQSTELNWRSNQQIEALLDFLRIAKLLDHKLLQLFKPQEELERLRETLPKIVYSVQEFNRLDDVVGFQSTADGEMIVTSYPGGIAVWQLDGKLEKEYNNEEDMDTLTQSEVNYCQIPEKNFVFVIFDASDCTLDGKMFARLDEDTRKVLISNSDGTSQEVFQAHDNVITAVRFSPDSKMIATASWDTTVKLWNLDGTLPTTSIRLEGHTESVNALDFSRDEEIIASGSSDDTVKLWNRDGTLLKTIEGHQREVWGVSISPDSQVIASGSSDDTVKLWNRDGTLRKTIQGHRDTVREVRFNSDGDILASATDDRTVKLWRLKDIPLTILNHDSDKVYAVSFNPDGETIATTRGQGSVAFWDKHGMSLGTQKWQYGPITALEFSPDGTLIVSAAGDRTVRLSRADGSGIKFLQGYTGEITQKEVLAVSFSPDSQIFATGNNQGEIEIWNRDGTLKQNFLGHKDSFVRGLSFSPDGQILASASWDGTVKLWNRDGSLKETIQAPGGGLFGVAFSPDKEPGQQIIAAATQDGTVKLWDRDGTELQTIKAHETELPPTKNDKSLI</sequence>
<dbReference type="PRINTS" id="PR00320">
    <property type="entry name" value="GPROTEINBRPT"/>
</dbReference>
<comment type="caution">
    <text evidence="6">The sequence shown here is derived from an EMBL/GenBank/DDBJ whole genome shotgun (WGS) entry which is preliminary data.</text>
</comment>
<feature type="domain" description="CHAT" evidence="4">
    <location>
        <begin position="197"/>
        <end position="343"/>
    </location>
</feature>
<dbReference type="Pfam" id="PF20703">
    <property type="entry name" value="nSTAND1"/>
    <property type="match status" value="1"/>
</dbReference>